<name>A0A8H4QSB8_9AGAR</name>
<evidence type="ECO:0000313" key="2">
    <source>
        <dbReference type="EMBL" id="KAF4615966.1"/>
    </source>
</evidence>
<feature type="compositionally biased region" description="Polar residues" evidence="1">
    <location>
        <begin position="306"/>
        <end position="318"/>
    </location>
</feature>
<dbReference type="EMBL" id="JAACJL010000032">
    <property type="protein sequence ID" value="KAF4615966.1"/>
    <property type="molecule type" value="Genomic_DNA"/>
</dbReference>
<feature type="compositionally biased region" description="Polar residues" evidence="1">
    <location>
        <begin position="399"/>
        <end position="412"/>
    </location>
</feature>
<feature type="compositionally biased region" description="Low complexity" evidence="1">
    <location>
        <begin position="423"/>
        <end position="442"/>
    </location>
</feature>
<feature type="compositionally biased region" description="Low complexity" evidence="1">
    <location>
        <begin position="891"/>
        <end position="927"/>
    </location>
</feature>
<organism evidence="2 3">
    <name type="scientific">Agrocybe pediades</name>
    <dbReference type="NCBI Taxonomy" id="84607"/>
    <lineage>
        <taxon>Eukaryota</taxon>
        <taxon>Fungi</taxon>
        <taxon>Dikarya</taxon>
        <taxon>Basidiomycota</taxon>
        <taxon>Agaricomycotina</taxon>
        <taxon>Agaricomycetes</taxon>
        <taxon>Agaricomycetidae</taxon>
        <taxon>Agaricales</taxon>
        <taxon>Agaricineae</taxon>
        <taxon>Strophariaceae</taxon>
        <taxon>Agrocybe</taxon>
    </lineage>
</organism>
<feature type="compositionally biased region" description="Polar residues" evidence="1">
    <location>
        <begin position="935"/>
        <end position="944"/>
    </location>
</feature>
<feature type="compositionally biased region" description="Pro residues" evidence="1">
    <location>
        <begin position="378"/>
        <end position="387"/>
    </location>
</feature>
<proteinExistence type="predicted"/>
<keyword evidence="3" id="KW-1185">Reference proteome</keyword>
<feature type="region of interest" description="Disordered" evidence="1">
    <location>
        <begin position="174"/>
        <end position="524"/>
    </location>
</feature>
<evidence type="ECO:0008006" key="4">
    <source>
        <dbReference type="Google" id="ProtNLM"/>
    </source>
</evidence>
<evidence type="ECO:0000313" key="3">
    <source>
        <dbReference type="Proteomes" id="UP000521872"/>
    </source>
</evidence>
<dbReference type="Pfam" id="PF01803">
    <property type="entry name" value="LIM_bind"/>
    <property type="match status" value="1"/>
</dbReference>
<gene>
    <name evidence="2" type="ORF">D9613_011491</name>
</gene>
<comment type="caution">
    <text evidence="2">The sequence shown here is derived from an EMBL/GenBank/DDBJ whole genome shotgun (WGS) entry which is preliminary data.</text>
</comment>
<feature type="compositionally biased region" description="Low complexity" evidence="1">
    <location>
        <begin position="506"/>
        <end position="520"/>
    </location>
</feature>
<reference evidence="2 3" key="1">
    <citation type="submission" date="2019-12" db="EMBL/GenBank/DDBJ databases">
        <authorList>
            <person name="Floudas D."/>
            <person name="Bentzer J."/>
            <person name="Ahren D."/>
            <person name="Johansson T."/>
            <person name="Persson P."/>
            <person name="Tunlid A."/>
        </authorList>
    </citation>
    <scope>NUCLEOTIDE SEQUENCE [LARGE SCALE GENOMIC DNA]</scope>
    <source>
        <strain evidence="2 3">CBS 102.39</strain>
    </source>
</reference>
<dbReference type="Proteomes" id="UP000521872">
    <property type="component" value="Unassembled WGS sequence"/>
</dbReference>
<feature type="compositionally biased region" description="Low complexity" evidence="1">
    <location>
        <begin position="847"/>
        <end position="879"/>
    </location>
</feature>
<dbReference type="PANTHER" id="PTHR10378">
    <property type="entry name" value="LIM DOMAIN-BINDING PROTEIN"/>
    <property type="match status" value="1"/>
</dbReference>
<feature type="compositionally biased region" description="Low complexity" evidence="1">
    <location>
        <begin position="388"/>
        <end position="398"/>
    </location>
</feature>
<feature type="compositionally biased region" description="Pro residues" evidence="1">
    <location>
        <begin position="225"/>
        <end position="236"/>
    </location>
</feature>
<feature type="compositionally biased region" description="Polar residues" evidence="1">
    <location>
        <begin position="282"/>
        <end position="299"/>
    </location>
</feature>
<feature type="region of interest" description="Disordered" evidence="1">
    <location>
        <begin position="24"/>
        <end position="116"/>
    </location>
</feature>
<feature type="compositionally biased region" description="Low complexity" evidence="1">
    <location>
        <begin position="101"/>
        <end position="110"/>
    </location>
</feature>
<sequence length="965" mass="102805">MNGPVRQPMLPQSGIAQSSATNMLAMGNPPFMQNPPHLGQPQGIGGPQPMASNPPMGILTGGPPGGPGRYIQHQPQRPNQVFRPGTGAPQLAPGAPPSASQIQNQLQNQQFPRRVQSQPQLNIGHMSDSVNMGMPIMNQPPNVPGQMRPTQHVPQQMTQQRLMQQQQMLQARNHVGNPQGLSPAMTRTSSAQQNPVMSSLPSVGSIPHPPGMQPPHLPNSFPNGGPMPPSHLPPQLNPAARPTQNQTPGMSMGTPGPSLTPMNRHRPTTDDSNMFLGYSGPHFSSGTPRVTPNPTQSNYPPFVPSSPIQMDITQSSPPNMMHPQGGASNRPPFITSPPQTYDIVMNNNSVSMDGYSSFGMPPPTNIPPRPPSHTNNPHQPPLRPPTPQQHQALQQIQQSRRLTSSSPDQTQMGMIPQRPPSQPQQMPGRPPSRSTSRTPRASHMQLPNGPLTATGRLPVAQQGGPPVPGMMSIAPRPPTATGNARAPTPSPLNPSSQSSAATGDGPSTAAPTPSRPSVSTNSSTLSLGQGLLRVLQFSGVLSSETHNKTQLSWWNDLIKEYFTPKASMKLTLWRDNQRTEAKPFVHQEIGVPILPRFFLVSTQSGVKSMALSLDGVRERHFQPGVPGHTIVECPSAVWTWKYLNGYTVSLKGPMSVRVMLVISGPPNGAQAAQYTLKFDDFSFDAVHHEKTLSVESITGRRVSDPRYIHMPENSGPVRLEDRYDLITEEERRWDEPKKNIDRATIPGEPVNAFGIPQATMRCLELAESVSAMSDLITFAGEHNLGAKEALSRFAAKLRDTQALSGDSPAAASAGSPTDGRSTSSMTLLSNPFTSYPPSVQSSVTLYSSAPPSVTNPSSTNPPSSTMSSPPNTSSQTNSPEKQNKTIPPPASQQGGQQPSSQSGSAGSPPGVSSGSTATNTPALAANTLKRKQAGSDATSPTVGNEQPAKRAPRKRVRAGTTGGAG</sequence>
<evidence type="ECO:0000256" key="1">
    <source>
        <dbReference type="SAM" id="MobiDB-lite"/>
    </source>
</evidence>
<feature type="compositionally biased region" description="Low complexity" evidence="1">
    <location>
        <begin position="804"/>
        <end position="816"/>
    </location>
</feature>
<feature type="region of interest" description="Disordered" evidence="1">
    <location>
        <begin position="801"/>
        <end position="965"/>
    </location>
</feature>
<feature type="compositionally biased region" description="Polar residues" evidence="1">
    <location>
        <begin position="185"/>
        <end position="202"/>
    </location>
</feature>
<feature type="compositionally biased region" description="Pro residues" evidence="1">
    <location>
        <begin position="207"/>
        <end position="217"/>
    </location>
</feature>
<feature type="compositionally biased region" description="Polar residues" evidence="1">
    <location>
        <begin position="818"/>
        <end position="846"/>
    </location>
</feature>
<dbReference type="AlphaFoldDB" id="A0A8H4QSB8"/>
<dbReference type="InterPro" id="IPR029005">
    <property type="entry name" value="LIM-bd/SEUSS"/>
</dbReference>
<feature type="compositionally biased region" description="Pro residues" evidence="1">
    <location>
        <begin position="360"/>
        <end position="371"/>
    </location>
</feature>
<protein>
    <recommendedName>
        <fullName evidence="4">LIM-domain binding protein-domain-containing protein</fullName>
    </recommendedName>
</protein>
<accession>A0A8H4QSB8</accession>